<sequence length="59" mass="6346">MNKNIVLLVVALITGALNIWSFVDHVLSISISAISTAADVSSLALIVVIVFWMVNYGKN</sequence>
<gene>
    <name evidence="2" type="ORF">FD19_GL000558</name>
</gene>
<keyword evidence="1" id="KW-1133">Transmembrane helix</keyword>
<feature type="transmembrane region" description="Helical" evidence="1">
    <location>
        <begin position="29"/>
        <end position="54"/>
    </location>
</feature>
<accession>A0A0R2CIL0</accession>
<reference evidence="2 3" key="1">
    <citation type="journal article" date="2015" name="Genome Announc.">
        <title>Expanding the biotechnology potential of lactobacilli through comparative genomics of 213 strains and associated genera.</title>
        <authorList>
            <person name="Sun Z."/>
            <person name="Harris H.M."/>
            <person name="McCann A."/>
            <person name="Guo C."/>
            <person name="Argimon S."/>
            <person name="Zhang W."/>
            <person name="Yang X."/>
            <person name="Jeffery I.B."/>
            <person name="Cooney J.C."/>
            <person name="Kagawa T.F."/>
            <person name="Liu W."/>
            <person name="Song Y."/>
            <person name="Salvetti E."/>
            <person name="Wrobel A."/>
            <person name="Rasinkangas P."/>
            <person name="Parkhill J."/>
            <person name="Rea M.C."/>
            <person name="O'Sullivan O."/>
            <person name="Ritari J."/>
            <person name="Douillard F.P."/>
            <person name="Paul Ross R."/>
            <person name="Yang R."/>
            <person name="Briner A.E."/>
            <person name="Felis G.E."/>
            <person name="de Vos W.M."/>
            <person name="Barrangou R."/>
            <person name="Klaenhammer T.R."/>
            <person name="Caufield P.W."/>
            <person name="Cui Y."/>
            <person name="Zhang H."/>
            <person name="O'Toole P.W."/>
        </authorList>
    </citation>
    <scope>NUCLEOTIDE SEQUENCE [LARGE SCALE GENOMIC DNA]</scope>
    <source>
        <strain evidence="2 3">DSM 22698</strain>
    </source>
</reference>
<feature type="transmembrane region" description="Helical" evidence="1">
    <location>
        <begin position="5"/>
        <end position="23"/>
    </location>
</feature>
<keyword evidence="1" id="KW-0472">Membrane</keyword>
<name>A0A0R2CIL0_9LACO</name>
<keyword evidence="1" id="KW-0812">Transmembrane</keyword>
<dbReference type="EMBL" id="AYZK01000001">
    <property type="protein sequence ID" value="KRM88267.1"/>
    <property type="molecule type" value="Genomic_DNA"/>
</dbReference>
<evidence type="ECO:0000313" key="3">
    <source>
        <dbReference type="Proteomes" id="UP000051789"/>
    </source>
</evidence>
<comment type="caution">
    <text evidence="2">The sequence shown here is derived from an EMBL/GenBank/DDBJ whole genome shotgun (WGS) entry which is preliminary data.</text>
</comment>
<dbReference type="Proteomes" id="UP000051789">
    <property type="component" value="Unassembled WGS sequence"/>
</dbReference>
<proteinExistence type="predicted"/>
<organism evidence="2 3">
    <name type="scientific">Lacticaseibacillus thailandensis DSM 22698 = JCM 13996</name>
    <dbReference type="NCBI Taxonomy" id="1423810"/>
    <lineage>
        <taxon>Bacteria</taxon>
        <taxon>Bacillati</taxon>
        <taxon>Bacillota</taxon>
        <taxon>Bacilli</taxon>
        <taxon>Lactobacillales</taxon>
        <taxon>Lactobacillaceae</taxon>
        <taxon>Lacticaseibacillus</taxon>
    </lineage>
</organism>
<dbReference type="AlphaFoldDB" id="A0A0R2CIL0"/>
<evidence type="ECO:0000313" key="2">
    <source>
        <dbReference type="EMBL" id="KRM88267.1"/>
    </source>
</evidence>
<protein>
    <submittedName>
        <fullName evidence="2">Uncharacterized protein</fullName>
    </submittedName>
</protein>
<evidence type="ECO:0000256" key="1">
    <source>
        <dbReference type="SAM" id="Phobius"/>
    </source>
</evidence>
<keyword evidence="3" id="KW-1185">Reference proteome</keyword>